<dbReference type="OrthoDB" id="7801681at2"/>
<evidence type="ECO:0000256" key="5">
    <source>
        <dbReference type="ARBA" id="ARBA00022729"/>
    </source>
</evidence>
<keyword evidence="8 10" id="KW-0472">Membrane</keyword>
<evidence type="ECO:0000256" key="1">
    <source>
        <dbReference type="ARBA" id="ARBA00009521"/>
    </source>
</evidence>
<dbReference type="GO" id="GO:0009279">
    <property type="term" value="C:cell outer membrane"/>
    <property type="evidence" value="ECO:0007669"/>
    <property type="project" value="UniProtKB-SubCell"/>
</dbReference>
<dbReference type="GO" id="GO:0046930">
    <property type="term" value="C:pore complex"/>
    <property type="evidence" value="ECO:0007669"/>
    <property type="project" value="UniProtKB-KW"/>
</dbReference>
<comment type="function">
    <text evidence="10">Forms passive diffusion pores that allow small molecular weight hydrophilic materials across the outer membrane.</text>
</comment>
<protein>
    <recommendedName>
        <fullName evidence="10">Porin</fullName>
    </recommendedName>
</protein>
<accession>A0A508TLV7</accession>
<comment type="domain">
    <text evidence="10">Consists of 16-stranded beta-barrel sheets, with large surface-exposed loops, that form a transmembrane pore at the center of each barrel. The pore is partially ocluded by a peptide loop that folds into the pore lumen.</text>
</comment>
<comment type="caution">
    <text evidence="11">The sequence shown here is derived from an EMBL/GenBank/DDBJ whole genome shotgun (WGS) entry which is preliminary data.</text>
</comment>
<keyword evidence="7 10" id="KW-0626">Porin</keyword>
<dbReference type="AlphaFoldDB" id="A0A508TLV7"/>
<reference evidence="11" key="1">
    <citation type="submission" date="2019-02" db="EMBL/GenBank/DDBJ databases">
        <authorList>
            <person name="Pothier F.J."/>
        </authorList>
    </citation>
    <scope>NUCLEOTIDE SEQUENCE</scope>
    <source>
        <strain evidence="11">CI-1B</strain>
    </source>
</reference>
<proteinExistence type="inferred from homology"/>
<keyword evidence="3 10" id="KW-1134">Transmembrane beta strand</keyword>
<dbReference type="EMBL" id="CAADFC020000023">
    <property type="protein sequence ID" value="VIO75308.1"/>
    <property type="molecule type" value="Genomic_DNA"/>
</dbReference>
<evidence type="ECO:0000256" key="7">
    <source>
        <dbReference type="ARBA" id="ARBA00023114"/>
    </source>
</evidence>
<dbReference type="GO" id="GO:0015288">
    <property type="term" value="F:porin activity"/>
    <property type="evidence" value="ECO:0007669"/>
    <property type="project" value="UniProtKB-KW"/>
</dbReference>
<keyword evidence="6 10" id="KW-0406">Ion transport</keyword>
<evidence type="ECO:0000256" key="3">
    <source>
        <dbReference type="ARBA" id="ARBA00022452"/>
    </source>
</evidence>
<evidence type="ECO:0000256" key="2">
    <source>
        <dbReference type="ARBA" id="ARBA00022448"/>
    </source>
</evidence>
<sequence length="520" mass="54222">MKLVKSLILGSAAALVAVGGAQAADLPVKAKAVEYVKVCSLYGPGFYYIPGTDTCIKLGGYLRMDMVVNANSVAGPNYNGPGGANNRFTNGYTWRSREDLNIDTRTATEYGVVRTYFDAVFTWTTDNYAVNGAAPGSTIYSALGGGGTVAPASAPNNAGAGNGSYGTVGVYFAFIQFAGFTMGKAISQFSAPWTNYPGNNFDGLVGGGGTVTGVNQFTYTAQFGNGVSLALSAQDQTQYFQAGVNNLSAGGAYGASDYAGTISPDFVAALKIDQAWGVFQASVAAHDNHAAYYGSTELTGHPDDKWGWAGQLALSIKNIPTGPGDTINVQGVYTDGATRYNIQDLASQAGAIAIYSGSSLPGAYGSVGFGTAPDTVFVAGGQQQTVKTWGMRGAYTHNWDPYWNTSIYGAYAGIMYNDTAKTLICGVGGAVGGTFRAAFAGGAGVTNCNPDYNIGQIGIITRWTPVKNLTFSADVTYTMLDQKYAGTITTSAGAIGKPSATYQLKDQDTVMLLLRAQRNW</sequence>
<keyword evidence="9 10" id="KW-0998">Cell outer membrane</keyword>
<evidence type="ECO:0000256" key="6">
    <source>
        <dbReference type="ARBA" id="ARBA00023065"/>
    </source>
</evidence>
<keyword evidence="4 10" id="KW-0812">Transmembrane</keyword>
<gene>
    <name evidence="11" type="primary">omp2b_3</name>
    <name evidence="11" type="ORF">CI1B_58100</name>
</gene>
<dbReference type="Proteomes" id="UP000328092">
    <property type="component" value="Unassembled WGS sequence"/>
</dbReference>
<name>A0A508TLV7_9BRAD</name>
<organism evidence="11 12">
    <name type="scientific">Bradyrhizobium ivorense</name>
    <dbReference type="NCBI Taxonomy" id="2511166"/>
    <lineage>
        <taxon>Bacteria</taxon>
        <taxon>Pseudomonadati</taxon>
        <taxon>Pseudomonadota</taxon>
        <taxon>Alphaproteobacteria</taxon>
        <taxon>Hyphomicrobiales</taxon>
        <taxon>Nitrobacteraceae</taxon>
        <taxon>Bradyrhizobium</taxon>
    </lineage>
</organism>
<evidence type="ECO:0000256" key="10">
    <source>
        <dbReference type="RuleBase" id="RU364005"/>
    </source>
</evidence>
<dbReference type="InterPro" id="IPR003684">
    <property type="entry name" value="Porin_alphabac"/>
</dbReference>
<evidence type="ECO:0000256" key="8">
    <source>
        <dbReference type="ARBA" id="ARBA00023136"/>
    </source>
</evidence>
<keyword evidence="2 10" id="KW-0813">Transport</keyword>
<feature type="signal peptide" evidence="10">
    <location>
        <begin position="1"/>
        <end position="23"/>
    </location>
</feature>
<evidence type="ECO:0000313" key="11">
    <source>
        <dbReference type="EMBL" id="VIO75308.1"/>
    </source>
</evidence>
<dbReference type="Pfam" id="PF02530">
    <property type="entry name" value="Porin_2"/>
    <property type="match status" value="1"/>
</dbReference>
<comment type="similarity">
    <text evidence="1 10">Belongs to the alphaproteobacteria porin family.</text>
</comment>
<evidence type="ECO:0000256" key="9">
    <source>
        <dbReference type="ARBA" id="ARBA00023237"/>
    </source>
</evidence>
<feature type="chain" id="PRO_5021510469" description="Porin" evidence="10">
    <location>
        <begin position="24"/>
        <end position="520"/>
    </location>
</feature>
<dbReference type="RefSeq" id="WP_139483179.1">
    <property type="nucleotide sequence ID" value="NZ_CAADFB020000025.1"/>
</dbReference>
<keyword evidence="5 10" id="KW-0732">Signal</keyword>
<dbReference type="GO" id="GO:0006811">
    <property type="term" value="P:monoatomic ion transport"/>
    <property type="evidence" value="ECO:0007669"/>
    <property type="project" value="UniProtKB-KW"/>
</dbReference>
<evidence type="ECO:0000313" key="12">
    <source>
        <dbReference type="Proteomes" id="UP000328092"/>
    </source>
</evidence>
<comment type="subcellular location">
    <subcellularLocation>
        <location evidence="10">Cell outer membrane</location>
        <topology evidence="10">Multi-pass membrane protein</topology>
    </subcellularLocation>
</comment>
<evidence type="ECO:0000256" key="4">
    <source>
        <dbReference type="ARBA" id="ARBA00022692"/>
    </source>
</evidence>
<keyword evidence="12" id="KW-1185">Reference proteome</keyword>